<feature type="compositionally biased region" description="Polar residues" evidence="2">
    <location>
        <begin position="765"/>
        <end position="780"/>
    </location>
</feature>
<feature type="region of interest" description="Disordered" evidence="2">
    <location>
        <begin position="695"/>
        <end position="725"/>
    </location>
</feature>
<accession>A0A8J8P4C2</accession>
<feature type="region of interest" description="Disordered" evidence="2">
    <location>
        <begin position="144"/>
        <end position="214"/>
    </location>
</feature>
<comment type="caution">
    <text evidence="3">The sequence shown here is derived from an EMBL/GenBank/DDBJ whole genome shotgun (WGS) entry which is preliminary data.</text>
</comment>
<protein>
    <submittedName>
        <fullName evidence="3">Uncharacterized protein</fullName>
    </submittedName>
</protein>
<feature type="compositionally biased region" description="Acidic residues" evidence="2">
    <location>
        <begin position="53"/>
        <end position="67"/>
    </location>
</feature>
<feature type="compositionally biased region" description="Polar residues" evidence="2">
    <location>
        <begin position="870"/>
        <end position="890"/>
    </location>
</feature>
<evidence type="ECO:0000313" key="3">
    <source>
        <dbReference type="EMBL" id="TNV87847.1"/>
    </source>
</evidence>
<evidence type="ECO:0000256" key="1">
    <source>
        <dbReference type="SAM" id="Coils"/>
    </source>
</evidence>
<feature type="region of interest" description="Disordered" evidence="2">
    <location>
        <begin position="855"/>
        <end position="908"/>
    </location>
</feature>
<dbReference type="Proteomes" id="UP000785679">
    <property type="component" value="Unassembled WGS sequence"/>
</dbReference>
<dbReference type="AlphaFoldDB" id="A0A8J8P4C2"/>
<gene>
    <name evidence="3" type="ORF">FGO68_gene7515</name>
</gene>
<keyword evidence="1" id="KW-0175">Coiled coil</keyword>
<feature type="region of interest" description="Disordered" evidence="2">
    <location>
        <begin position="48"/>
        <end position="69"/>
    </location>
</feature>
<feature type="region of interest" description="Disordered" evidence="2">
    <location>
        <begin position="765"/>
        <end position="790"/>
    </location>
</feature>
<proteinExistence type="predicted"/>
<evidence type="ECO:0000313" key="4">
    <source>
        <dbReference type="Proteomes" id="UP000785679"/>
    </source>
</evidence>
<name>A0A8J8P4C2_HALGN</name>
<keyword evidence="4" id="KW-1185">Reference proteome</keyword>
<sequence length="996" mass="115638">MDNNVNGVALLQIFIDEAMLNSSNPLCMSSQLDKIPFDELQQMRAATQREQYMEQEEEEDGEGDDYDGQYKSSPYAIPPPRTRVSPIYSPNSSVCQSDTVTYERHIMHKYSNSAGDMPGIDFNSNEIEDYLPRMYIPRPVPQAVLQGKSSRSQSQQPQSVESPEEACALTTSQEMTSVNDELKQRDEDSERMTPDSPHLDKTEVESPLQKSYYRSGVFEMEDAPNLMLRRPSAYGSVIQVEPESSSIIDSGVNEDFNQNAYDELRTVQEEVAEQYSGSVGDLTLSQQTIENQHFQEAKDEINQQQEMDESVKEEIKVPTIEVKSSPRPKSSPRMLSIQPINFAQSLSPKRQLNFEVLFTESIIPGDDSPSAREDRLFRPLLSFSNKKPHNHFSSPLQQQPLSSPSTKTFFSRMKESEIKRKLMIDYLRQEKQLQELSHVKPSPTISPKSIQILQHKSHKRIDFYQTQMMHANLQKLRADERRLQQEYQQQSEMTGVPELTEMAKGIPKRGVEVLLEWKEQNQLKREQRVREERRREREINEQEMRKAGKYLNKGSAKYLAQREIVNRNVEERLIKFGEYVNQKKGHIQEQQVKTQIMMANHLHQRKPGQRQVHNKKENKENLEMLRTLSPSELSRLQNSNSRQIFYKKYLSQKAAEEKQHFKAFASQPTTLQQMFISFGKPEKFFQQTNTFIQSTQESSDQKDYVSPHQQFEQIEEQQEESPPRQKQLHFNDVTMSPQNHDMSQASSQIAIDLYQRIRQDAQATPIMQSESAQQNISGRRQPSDPYGWNIPHLPHLDMSLSLLDPSSASESRSHSLNRNRLSNISPYQTPLQQALEENVPISKFEQTFSQESRPTIKLYSVNQDARKQYSPRQSSERANQQIKSKFPSRSLQKHPYLSRMSPDSKKYSPVRQMMFEQSQKKLYGDRNEQSSDKKQVITKVESATLLPLANYASIRKAQVTKASGTAQIYERCKMWERNRKVRLDQQRALQLHMQQR</sequence>
<organism evidence="3 4">
    <name type="scientific">Halteria grandinella</name>
    <dbReference type="NCBI Taxonomy" id="5974"/>
    <lineage>
        <taxon>Eukaryota</taxon>
        <taxon>Sar</taxon>
        <taxon>Alveolata</taxon>
        <taxon>Ciliophora</taxon>
        <taxon>Intramacronucleata</taxon>
        <taxon>Spirotrichea</taxon>
        <taxon>Stichotrichia</taxon>
        <taxon>Sporadotrichida</taxon>
        <taxon>Halteriidae</taxon>
        <taxon>Halteria</taxon>
    </lineage>
</organism>
<feature type="coiled-coil region" evidence="1">
    <location>
        <begin position="284"/>
        <end position="314"/>
    </location>
</feature>
<feature type="compositionally biased region" description="Basic and acidic residues" evidence="2">
    <location>
        <begin position="180"/>
        <end position="204"/>
    </location>
</feature>
<evidence type="ECO:0000256" key="2">
    <source>
        <dbReference type="SAM" id="MobiDB-lite"/>
    </source>
</evidence>
<feature type="compositionally biased region" description="Low complexity" evidence="2">
    <location>
        <begin position="149"/>
        <end position="161"/>
    </location>
</feature>
<feature type="compositionally biased region" description="Polar residues" evidence="2">
    <location>
        <begin position="169"/>
        <end position="179"/>
    </location>
</feature>
<reference evidence="3" key="1">
    <citation type="submission" date="2019-06" db="EMBL/GenBank/DDBJ databases">
        <authorList>
            <person name="Zheng W."/>
        </authorList>
    </citation>
    <scope>NUCLEOTIDE SEQUENCE</scope>
    <source>
        <strain evidence="3">QDHG01</strain>
    </source>
</reference>
<dbReference type="EMBL" id="RRYP01000198">
    <property type="protein sequence ID" value="TNV87847.1"/>
    <property type="molecule type" value="Genomic_DNA"/>
</dbReference>
<feature type="region of interest" description="Disordered" evidence="2">
    <location>
        <begin position="804"/>
        <end position="825"/>
    </location>
</feature>